<gene>
    <name evidence="2" type="ORF">SDRG_05125</name>
</gene>
<evidence type="ECO:0000313" key="3">
    <source>
        <dbReference type="Proteomes" id="UP000030762"/>
    </source>
</evidence>
<dbReference type="Proteomes" id="UP000030762">
    <property type="component" value="Unassembled WGS sequence"/>
</dbReference>
<evidence type="ECO:0000256" key="1">
    <source>
        <dbReference type="SAM" id="MobiDB-lite"/>
    </source>
</evidence>
<sequence>MCSWGSSTQQAKFYKGTLADTPWNQDLLWRCHVAKEDIQTKAHDGELPPTDAMKRLRGQRMKLGVTGTLIPDVTPRVQTIVGRRPASSSGQSRSTSSFCSRSSLSPASSTYSMESTLSLQHRLEAKVQAETAKVTSQLASLQAELRDEARQRQAAERTILLLCAKLHVRDHNHIRLAKKSNQYI</sequence>
<organism evidence="2 3">
    <name type="scientific">Saprolegnia diclina (strain VS20)</name>
    <dbReference type="NCBI Taxonomy" id="1156394"/>
    <lineage>
        <taxon>Eukaryota</taxon>
        <taxon>Sar</taxon>
        <taxon>Stramenopiles</taxon>
        <taxon>Oomycota</taxon>
        <taxon>Saprolegniomycetes</taxon>
        <taxon>Saprolegniales</taxon>
        <taxon>Saprolegniaceae</taxon>
        <taxon>Saprolegnia</taxon>
    </lineage>
</organism>
<feature type="region of interest" description="Disordered" evidence="1">
    <location>
        <begin position="81"/>
        <end position="108"/>
    </location>
</feature>
<protein>
    <submittedName>
        <fullName evidence="2">Uncharacterized protein</fullName>
    </submittedName>
</protein>
<evidence type="ECO:0000313" key="2">
    <source>
        <dbReference type="EMBL" id="EQC37522.1"/>
    </source>
</evidence>
<proteinExistence type="predicted"/>
<reference evidence="2 3" key="1">
    <citation type="submission" date="2012-04" db="EMBL/GenBank/DDBJ databases">
        <title>The Genome Sequence of Saprolegnia declina VS20.</title>
        <authorList>
            <consortium name="The Broad Institute Genome Sequencing Platform"/>
            <person name="Russ C."/>
            <person name="Nusbaum C."/>
            <person name="Tyler B."/>
            <person name="van West P."/>
            <person name="Dieguez-Uribeondo J."/>
            <person name="de Bruijn I."/>
            <person name="Tripathy S."/>
            <person name="Jiang R."/>
            <person name="Young S.K."/>
            <person name="Zeng Q."/>
            <person name="Gargeya S."/>
            <person name="Fitzgerald M."/>
            <person name="Haas B."/>
            <person name="Abouelleil A."/>
            <person name="Alvarado L."/>
            <person name="Arachchi H.M."/>
            <person name="Berlin A."/>
            <person name="Chapman S.B."/>
            <person name="Goldberg J."/>
            <person name="Griggs A."/>
            <person name="Gujja S."/>
            <person name="Hansen M."/>
            <person name="Howarth C."/>
            <person name="Imamovic A."/>
            <person name="Larimer J."/>
            <person name="McCowen C."/>
            <person name="Montmayeur A."/>
            <person name="Murphy C."/>
            <person name="Neiman D."/>
            <person name="Pearson M."/>
            <person name="Priest M."/>
            <person name="Roberts A."/>
            <person name="Saif S."/>
            <person name="Shea T."/>
            <person name="Sisk P."/>
            <person name="Sykes S."/>
            <person name="Wortman J."/>
            <person name="Nusbaum C."/>
            <person name="Birren B."/>
        </authorList>
    </citation>
    <scope>NUCLEOTIDE SEQUENCE [LARGE SCALE GENOMIC DNA]</scope>
    <source>
        <strain evidence="2 3">VS20</strain>
    </source>
</reference>
<feature type="compositionally biased region" description="Low complexity" evidence="1">
    <location>
        <begin position="87"/>
        <end position="108"/>
    </location>
</feature>
<dbReference type="OMA" id="MCSWGSS"/>
<accession>T0S4C3</accession>
<dbReference type="GeneID" id="19945852"/>
<dbReference type="AlphaFoldDB" id="T0S4C3"/>
<dbReference type="EMBL" id="JH767144">
    <property type="protein sequence ID" value="EQC37522.1"/>
    <property type="molecule type" value="Genomic_DNA"/>
</dbReference>
<keyword evidence="3" id="KW-1185">Reference proteome</keyword>
<dbReference type="OrthoDB" id="166747at2759"/>
<name>T0S4C3_SAPDV</name>
<dbReference type="RefSeq" id="XP_008609042.1">
    <property type="nucleotide sequence ID" value="XM_008610820.1"/>
</dbReference>
<dbReference type="VEuPathDB" id="FungiDB:SDRG_05125"/>
<dbReference type="InParanoid" id="T0S4C3"/>